<reference evidence="2" key="1">
    <citation type="submission" date="2011-08" db="EMBL/GenBank/DDBJ databases">
        <authorList>
            <person name="Rombauts S."/>
        </authorList>
    </citation>
    <scope>NUCLEOTIDE SEQUENCE</scope>
    <source>
        <strain evidence="2">London</strain>
    </source>
</reference>
<evidence type="ECO:0008006" key="3">
    <source>
        <dbReference type="Google" id="ProtNLM"/>
    </source>
</evidence>
<dbReference type="Proteomes" id="UP000015104">
    <property type="component" value="Unassembled WGS sequence"/>
</dbReference>
<dbReference type="InterPro" id="IPR023211">
    <property type="entry name" value="DNA_pol_palm_dom_sf"/>
</dbReference>
<reference evidence="1" key="2">
    <citation type="submission" date="2016-04" db="UniProtKB">
        <authorList>
            <consortium name="EnsemblMetazoa"/>
        </authorList>
    </citation>
    <scope>IDENTIFICATION</scope>
</reference>
<dbReference type="STRING" id="32264.A0A158P533"/>
<dbReference type="EnsemblMetazoa" id="tetur12g05006.1">
    <property type="protein sequence ID" value="tetur12g05006.1"/>
    <property type="gene ID" value="tetur12g05006"/>
</dbReference>
<organism evidence="1 2">
    <name type="scientific">Tetranychus urticae</name>
    <name type="common">Two-spotted spider mite</name>
    <dbReference type="NCBI Taxonomy" id="32264"/>
    <lineage>
        <taxon>Eukaryota</taxon>
        <taxon>Metazoa</taxon>
        <taxon>Ecdysozoa</taxon>
        <taxon>Arthropoda</taxon>
        <taxon>Chelicerata</taxon>
        <taxon>Arachnida</taxon>
        <taxon>Acari</taxon>
        <taxon>Acariformes</taxon>
        <taxon>Trombidiformes</taxon>
        <taxon>Prostigmata</taxon>
        <taxon>Eleutherengona</taxon>
        <taxon>Raphignathae</taxon>
        <taxon>Tetranychoidea</taxon>
        <taxon>Tetranychidae</taxon>
        <taxon>Tetranychus</taxon>
    </lineage>
</organism>
<dbReference type="InterPro" id="IPR043502">
    <property type="entry name" value="DNA/RNA_pol_sf"/>
</dbReference>
<sequence>MIMMFENGIRGGISCSMLRYCLANNKFSESFNQNEASSFITYLDVNNLYGYALSDILPCGKFEWVKEDCFQDVIKTILESNEYREIGYVLEVDLDYPPTLHDSHNDYPLAPEKIIVEYDQLSDYQKETISMLESAGIKRYKTKKLVPNLMHKRKYIVHERNLKFYIEKGMVLKKVHRIIQFEQKPWLKSYIEMCTENRKKATSNFVKDFWKLMVNALYGKSIEDKRKHTKVVVATNGKQAMKQVRQPMFDQFYILDNNIAIIKLRKFQVVFDKPIYLGFTVLDLSKLHMYKLHYDFFKRKYGDKLSLIYTDTDSFIYNIQTDDLCADLKELDFLMDFSDYPREHTLFDEVNKKKLGFLKDEMNGEIIDEVIAIKSKLYAIKYGTKKKMTAKGVQRAIVKETFSIQDYKDCLFKNQLSKHTNARIQSRKHNISTVKINKLSFSPLDDKRYILNDGVTTLAFGHYKIKS</sequence>
<dbReference type="PANTHER" id="PTHR31511:SF12">
    <property type="entry name" value="RHO TERMINATION FACTOR N-TERMINAL DOMAIN-CONTAINING PROTEIN"/>
    <property type="match status" value="1"/>
</dbReference>
<evidence type="ECO:0000313" key="1">
    <source>
        <dbReference type="EnsemblMetazoa" id="tetur12g05006.1"/>
    </source>
</evidence>
<accession>A0A158P533</accession>
<dbReference type="Gene3D" id="3.90.1600.10">
    <property type="entry name" value="Palm domain of DNA polymerase"/>
    <property type="match status" value="1"/>
</dbReference>
<dbReference type="EMBL" id="CAEY01000114">
    <property type="status" value="NOT_ANNOTATED_CDS"/>
    <property type="molecule type" value="Genomic_DNA"/>
</dbReference>
<protein>
    <recommendedName>
        <fullName evidence="3">DNA-directed DNA polymerase</fullName>
    </recommendedName>
</protein>
<dbReference type="GO" id="GO:0071897">
    <property type="term" value="P:DNA biosynthetic process"/>
    <property type="evidence" value="ECO:0007669"/>
    <property type="project" value="UniProtKB-ARBA"/>
</dbReference>
<dbReference type="SUPFAM" id="SSF56672">
    <property type="entry name" value="DNA/RNA polymerases"/>
    <property type="match status" value="1"/>
</dbReference>
<name>A0A158P533_TETUR</name>
<proteinExistence type="predicted"/>
<dbReference type="AlphaFoldDB" id="A0A158P533"/>
<keyword evidence="2" id="KW-1185">Reference proteome</keyword>
<evidence type="ECO:0000313" key="2">
    <source>
        <dbReference type="Proteomes" id="UP000015104"/>
    </source>
</evidence>
<dbReference type="PANTHER" id="PTHR31511">
    <property type="entry name" value="PROTEIN CBG23764"/>
    <property type="match status" value="1"/>
</dbReference>